<proteinExistence type="predicted"/>
<keyword evidence="2" id="KW-1185">Reference proteome</keyword>
<sequence length="114" mass="12500">MSAQYYPLPAKGPRPQAPDVSCSGILGSRDPDQILSKAARHIGDATAPLFSGLYDIRQLCTGLDSRRFARLSAENLALQHRRLDERRICICLSEPEWRRLGAYTTGIATSDGVA</sequence>
<dbReference type="AlphaFoldDB" id="R9P6D1"/>
<dbReference type="EMBL" id="DF238808">
    <property type="protein sequence ID" value="GAC96879.1"/>
    <property type="molecule type" value="Genomic_DNA"/>
</dbReference>
<accession>R9P6D1</accession>
<organism evidence="1 2">
    <name type="scientific">Pseudozyma hubeiensis (strain SY62)</name>
    <name type="common">Yeast</name>
    <dbReference type="NCBI Taxonomy" id="1305764"/>
    <lineage>
        <taxon>Eukaryota</taxon>
        <taxon>Fungi</taxon>
        <taxon>Dikarya</taxon>
        <taxon>Basidiomycota</taxon>
        <taxon>Ustilaginomycotina</taxon>
        <taxon>Ustilaginomycetes</taxon>
        <taxon>Ustilaginales</taxon>
        <taxon>Ustilaginaceae</taxon>
        <taxon>Pseudozyma</taxon>
    </lineage>
</organism>
<gene>
    <name evidence="1" type="ORF">PHSY_004463</name>
</gene>
<reference evidence="2" key="1">
    <citation type="journal article" date="2013" name="Genome Announc.">
        <title>Draft genome sequence of the basidiomycetous yeast-like fungus Pseudozyma hubeiensis SY62, which produces an abundant amount of the biosurfactant mannosylerythritol lipids.</title>
        <authorList>
            <person name="Konishi M."/>
            <person name="Hatada Y."/>
            <person name="Horiuchi J."/>
        </authorList>
    </citation>
    <scope>NUCLEOTIDE SEQUENCE [LARGE SCALE GENOMIC DNA]</scope>
    <source>
        <strain evidence="2">SY62</strain>
    </source>
</reference>
<name>R9P6D1_PSEHS</name>
<dbReference type="Proteomes" id="UP000014071">
    <property type="component" value="Unassembled WGS sequence"/>
</dbReference>
<dbReference type="RefSeq" id="XP_012190466.1">
    <property type="nucleotide sequence ID" value="XM_012335076.1"/>
</dbReference>
<protein>
    <submittedName>
        <fullName evidence="1">Uncharacterized protein</fullName>
    </submittedName>
</protein>
<evidence type="ECO:0000313" key="2">
    <source>
        <dbReference type="Proteomes" id="UP000014071"/>
    </source>
</evidence>
<dbReference type="GeneID" id="24109745"/>
<evidence type="ECO:0000313" key="1">
    <source>
        <dbReference type="EMBL" id="GAC96879.1"/>
    </source>
</evidence>
<dbReference type="HOGENOM" id="CLU_2122146_0_0_1"/>